<protein>
    <submittedName>
        <fullName evidence="1">Uncharacterized protein</fullName>
    </submittedName>
</protein>
<dbReference type="EMBL" id="QJSQ01000008">
    <property type="protein sequence ID" value="PYE23147.1"/>
    <property type="molecule type" value="Genomic_DNA"/>
</dbReference>
<name>A0A2V4UFN2_9BURK</name>
<accession>A0A2V4UFN2</accession>
<dbReference type="OrthoDB" id="9134264at2"/>
<evidence type="ECO:0000313" key="1">
    <source>
        <dbReference type="EMBL" id="PYE23147.1"/>
    </source>
</evidence>
<proteinExistence type="predicted"/>
<gene>
    <name evidence="1" type="ORF">C7410_10844</name>
</gene>
<dbReference type="Proteomes" id="UP000247772">
    <property type="component" value="Unassembled WGS sequence"/>
</dbReference>
<sequence>MILERAKELREQLRVTLSPDNYRGPERSVVTLLCNANRDLQRVFGMIPENELLQFLSIFSGEGYSQALDEIQEHIPIHGSTRRNIKISDDYVPDFIQGRLQSIAIDDSNDPNGELRKKVKREPLTKVELSHWQVRRGMCYYIAAVNLLGAQDDIKKGEFHRALTHIASALKQIGAASVRSIDEIEKAAIEKGKIAISKQGAQARARKLEPVREYAVSLAQEKSYPSRRQAVLAIKDRVLERAKGLDGVSMSADQAEKTIDGWLKKSGYTPSASKQGTSAS</sequence>
<dbReference type="AlphaFoldDB" id="A0A2V4UFN2"/>
<dbReference type="RefSeq" id="WP_110855099.1">
    <property type="nucleotide sequence ID" value="NZ_QJSQ01000008.1"/>
</dbReference>
<organism evidence="1 2">
    <name type="scientific">Paraburkholderia silvatlantica</name>
    <dbReference type="NCBI Taxonomy" id="321895"/>
    <lineage>
        <taxon>Bacteria</taxon>
        <taxon>Pseudomonadati</taxon>
        <taxon>Pseudomonadota</taxon>
        <taxon>Betaproteobacteria</taxon>
        <taxon>Burkholderiales</taxon>
        <taxon>Burkholderiaceae</taxon>
        <taxon>Paraburkholderia</taxon>
    </lineage>
</organism>
<comment type="caution">
    <text evidence="1">The sequence shown here is derived from an EMBL/GenBank/DDBJ whole genome shotgun (WGS) entry which is preliminary data.</text>
</comment>
<evidence type="ECO:0000313" key="2">
    <source>
        <dbReference type="Proteomes" id="UP000247772"/>
    </source>
</evidence>
<reference evidence="1 2" key="1">
    <citation type="submission" date="2018-06" db="EMBL/GenBank/DDBJ databases">
        <title>Genomic Encyclopedia of Type Strains, Phase IV (KMG-V): Genome sequencing to study the core and pangenomes of soil and plant-associated prokaryotes.</title>
        <authorList>
            <person name="Whitman W."/>
        </authorList>
    </citation>
    <scope>NUCLEOTIDE SEQUENCE [LARGE SCALE GENOMIC DNA]</scope>
    <source>
        <strain evidence="1 2">SRCL-318</strain>
    </source>
</reference>